<organism evidence="2">
    <name type="scientific">Capitella teleta</name>
    <name type="common">Polychaete worm</name>
    <dbReference type="NCBI Taxonomy" id="283909"/>
    <lineage>
        <taxon>Eukaryota</taxon>
        <taxon>Metazoa</taxon>
        <taxon>Spiralia</taxon>
        <taxon>Lophotrochozoa</taxon>
        <taxon>Annelida</taxon>
        <taxon>Polychaeta</taxon>
        <taxon>Sedentaria</taxon>
        <taxon>Scolecida</taxon>
        <taxon>Capitellidae</taxon>
        <taxon>Capitella</taxon>
    </lineage>
</organism>
<dbReference type="AlphaFoldDB" id="R7U669"/>
<proteinExistence type="predicted"/>
<protein>
    <submittedName>
        <fullName evidence="2 3">Uncharacterized protein</fullName>
    </submittedName>
</protein>
<accession>R7U669</accession>
<feature type="region of interest" description="Disordered" evidence="1">
    <location>
        <begin position="135"/>
        <end position="204"/>
    </location>
</feature>
<name>R7U669_CAPTE</name>
<dbReference type="EMBL" id="AMQN01010134">
    <property type="status" value="NOT_ANNOTATED_CDS"/>
    <property type="molecule type" value="Genomic_DNA"/>
</dbReference>
<evidence type="ECO:0000256" key="1">
    <source>
        <dbReference type="SAM" id="MobiDB-lite"/>
    </source>
</evidence>
<keyword evidence="4" id="KW-1185">Reference proteome</keyword>
<dbReference type="Proteomes" id="UP000014760">
    <property type="component" value="Unassembled WGS sequence"/>
</dbReference>
<dbReference type="EnsemblMetazoa" id="CapteT222366">
    <property type="protein sequence ID" value="CapteP222366"/>
    <property type="gene ID" value="CapteG222366"/>
</dbReference>
<dbReference type="EMBL" id="KB307129">
    <property type="protein sequence ID" value="ELT99186.1"/>
    <property type="molecule type" value="Genomic_DNA"/>
</dbReference>
<evidence type="ECO:0000313" key="4">
    <source>
        <dbReference type="Proteomes" id="UP000014760"/>
    </source>
</evidence>
<dbReference type="HOGENOM" id="CLU_1344408_0_0_1"/>
<reference evidence="3" key="3">
    <citation type="submission" date="2015-06" db="UniProtKB">
        <authorList>
            <consortium name="EnsemblMetazoa"/>
        </authorList>
    </citation>
    <scope>IDENTIFICATION</scope>
</reference>
<feature type="region of interest" description="Disordered" evidence="1">
    <location>
        <begin position="1"/>
        <end position="29"/>
    </location>
</feature>
<sequence length="204" mass="22838">MPRQEERRGSLPLSDGAISTPRGGAQQEDGIQELIHFVRNCQGLLRETTDMRLLRKQPLPEIGHATSLTTTSSVDTEATDTDPAYESDLEPELEFPQRQCTPSPPPLRPTGIGLERPNTFMGHIRVRISQSLDGIPESAPLTRQRLRPLGHRERRRPIGVHVLPPVQSEERPPAPALSPRRSSPPTWTRERSPPLPNPIDFIDK</sequence>
<reference evidence="4" key="1">
    <citation type="submission" date="2012-12" db="EMBL/GenBank/DDBJ databases">
        <authorList>
            <person name="Hellsten U."/>
            <person name="Grimwood J."/>
            <person name="Chapman J.A."/>
            <person name="Shapiro H."/>
            <person name="Aerts A."/>
            <person name="Otillar R.P."/>
            <person name="Terry A.Y."/>
            <person name="Boore J.L."/>
            <person name="Simakov O."/>
            <person name="Marletaz F."/>
            <person name="Cho S.-J."/>
            <person name="Edsinger-Gonzales E."/>
            <person name="Havlak P."/>
            <person name="Kuo D.-H."/>
            <person name="Larsson T."/>
            <person name="Lv J."/>
            <person name="Arendt D."/>
            <person name="Savage R."/>
            <person name="Osoegawa K."/>
            <person name="de Jong P."/>
            <person name="Lindberg D.R."/>
            <person name="Seaver E.C."/>
            <person name="Weisblat D.A."/>
            <person name="Putnam N.H."/>
            <person name="Grigoriev I.V."/>
            <person name="Rokhsar D.S."/>
        </authorList>
    </citation>
    <scope>NUCLEOTIDE SEQUENCE</scope>
    <source>
        <strain evidence="4">I ESC-2004</strain>
    </source>
</reference>
<feature type="region of interest" description="Disordered" evidence="1">
    <location>
        <begin position="90"/>
        <end position="112"/>
    </location>
</feature>
<evidence type="ECO:0000313" key="3">
    <source>
        <dbReference type="EnsemblMetazoa" id="CapteP222366"/>
    </source>
</evidence>
<gene>
    <name evidence="2" type="ORF">CAPTEDRAFT_222366</name>
</gene>
<evidence type="ECO:0000313" key="2">
    <source>
        <dbReference type="EMBL" id="ELT99186.1"/>
    </source>
</evidence>
<reference evidence="2 4" key="2">
    <citation type="journal article" date="2013" name="Nature">
        <title>Insights into bilaterian evolution from three spiralian genomes.</title>
        <authorList>
            <person name="Simakov O."/>
            <person name="Marletaz F."/>
            <person name="Cho S.J."/>
            <person name="Edsinger-Gonzales E."/>
            <person name="Havlak P."/>
            <person name="Hellsten U."/>
            <person name="Kuo D.H."/>
            <person name="Larsson T."/>
            <person name="Lv J."/>
            <person name="Arendt D."/>
            <person name="Savage R."/>
            <person name="Osoegawa K."/>
            <person name="de Jong P."/>
            <person name="Grimwood J."/>
            <person name="Chapman J.A."/>
            <person name="Shapiro H."/>
            <person name="Aerts A."/>
            <person name="Otillar R.P."/>
            <person name="Terry A.Y."/>
            <person name="Boore J.L."/>
            <person name="Grigoriev I.V."/>
            <person name="Lindberg D.R."/>
            <person name="Seaver E.C."/>
            <person name="Weisblat D.A."/>
            <person name="Putnam N.H."/>
            <person name="Rokhsar D.S."/>
        </authorList>
    </citation>
    <scope>NUCLEOTIDE SEQUENCE</scope>
    <source>
        <strain evidence="2 4">I ESC-2004</strain>
    </source>
</reference>
<feature type="compositionally biased region" description="Basic residues" evidence="1">
    <location>
        <begin position="144"/>
        <end position="158"/>
    </location>
</feature>